<dbReference type="GO" id="GO:0042773">
    <property type="term" value="P:ATP synthesis coupled electron transport"/>
    <property type="evidence" value="ECO:0007669"/>
    <property type="project" value="InterPro"/>
</dbReference>
<dbReference type="PANTHER" id="PTHR42682">
    <property type="entry name" value="HYDROGENASE-4 COMPONENT F"/>
    <property type="match status" value="1"/>
</dbReference>
<comment type="caution">
    <text evidence="10">The sequence shown here is derived from an EMBL/GenBank/DDBJ whole genome shotgun (WGS) entry which is preliminary data.</text>
</comment>
<dbReference type="GO" id="GO:0016491">
    <property type="term" value="F:oxidoreductase activity"/>
    <property type="evidence" value="ECO:0007669"/>
    <property type="project" value="UniProtKB-KW"/>
</dbReference>
<dbReference type="InterPro" id="IPR052175">
    <property type="entry name" value="ComplexI-like_HydComp"/>
</dbReference>
<evidence type="ECO:0000313" key="11">
    <source>
        <dbReference type="Proteomes" id="UP000556084"/>
    </source>
</evidence>
<keyword evidence="6 8" id="KW-0472">Membrane</keyword>
<dbReference type="InterPro" id="IPR001750">
    <property type="entry name" value="ND/Mrp_TM"/>
</dbReference>
<evidence type="ECO:0000256" key="3">
    <source>
        <dbReference type="ARBA" id="ARBA00022692"/>
    </source>
</evidence>
<feature type="transmembrane region" description="Helical" evidence="8">
    <location>
        <begin position="80"/>
        <end position="101"/>
    </location>
</feature>
<feature type="transmembrane region" description="Helical" evidence="8">
    <location>
        <begin position="121"/>
        <end position="152"/>
    </location>
</feature>
<feature type="domain" description="NADH:quinone oxidoreductase/Mrp antiporter transmembrane" evidence="9">
    <location>
        <begin position="131"/>
        <end position="423"/>
    </location>
</feature>
<comment type="subcellular location">
    <subcellularLocation>
        <location evidence="1">Cell membrane</location>
        <topology evidence="1">Multi-pass membrane protein</topology>
    </subcellularLocation>
    <subcellularLocation>
        <location evidence="7">Membrane</location>
        <topology evidence="7">Multi-pass membrane protein</topology>
    </subcellularLocation>
</comment>
<dbReference type="InterPro" id="IPR003918">
    <property type="entry name" value="NADH_UbQ_OxRdtase"/>
</dbReference>
<evidence type="ECO:0000256" key="8">
    <source>
        <dbReference type="SAM" id="Phobius"/>
    </source>
</evidence>
<dbReference type="Pfam" id="PF00361">
    <property type="entry name" value="Proton_antipo_M"/>
    <property type="match status" value="1"/>
</dbReference>
<evidence type="ECO:0000256" key="6">
    <source>
        <dbReference type="ARBA" id="ARBA00023136"/>
    </source>
</evidence>
<feature type="transmembrane region" description="Helical" evidence="8">
    <location>
        <begin position="324"/>
        <end position="344"/>
    </location>
</feature>
<feature type="transmembrane region" description="Helical" evidence="8">
    <location>
        <begin position="283"/>
        <end position="304"/>
    </location>
</feature>
<dbReference type="Proteomes" id="UP000556084">
    <property type="component" value="Unassembled WGS sequence"/>
</dbReference>
<evidence type="ECO:0000256" key="2">
    <source>
        <dbReference type="ARBA" id="ARBA00022475"/>
    </source>
</evidence>
<dbReference type="AlphaFoldDB" id="A0A7W7PMB5"/>
<evidence type="ECO:0000256" key="5">
    <source>
        <dbReference type="ARBA" id="ARBA00023002"/>
    </source>
</evidence>
<gene>
    <name evidence="10" type="ORF">FHS39_002646</name>
</gene>
<dbReference type="EC" id="1.-.-.-" evidence="10"/>
<keyword evidence="5 10" id="KW-0560">Oxidoreductase</keyword>
<evidence type="ECO:0000256" key="4">
    <source>
        <dbReference type="ARBA" id="ARBA00022989"/>
    </source>
</evidence>
<feature type="transmembrane region" description="Helical" evidence="8">
    <location>
        <begin position="415"/>
        <end position="437"/>
    </location>
</feature>
<dbReference type="RefSeq" id="WP_184349483.1">
    <property type="nucleotide sequence ID" value="NZ_JACHJH010000003.1"/>
</dbReference>
<evidence type="ECO:0000256" key="7">
    <source>
        <dbReference type="RuleBase" id="RU000320"/>
    </source>
</evidence>
<name>A0A7W7PMB5_9ACTN</name>
<reference evidence="10 11" key="1">
    <citation type="submission" date="2020-08" db="EMBL/GenBank/DDBJ databases">
        <title>Genomic Encyclopedia of Type Strains, Phase III (KMG-III): the genomes of soil and plant-associated and newly described type strains.</title>
        <authorList>
            <person name="Whitman W."/>
        </authorList>
    </citation>
    <scope>NUCLEOTIDE SEQUENCE [LARGE SCALE GENOMIC DNA]</scope>
    <source>
        <strain evidence="10 11">CECT 3266</strain>
    </source>
</reference>
<keyword evidence="11" id="KW-1185">Reference proteome</keyword>
<accession>A0A7W7PMB5</accession>
<keyword evidence="2" id="KW-1003">Cell membrane</keyword>
<evidence type="ECO:0000313" key="10">
    <source>
        <dbReference type="EMBL" id="MBB4893615.1"/>
    </source>
</evidence>
<feature type="transmembrane region" description="Helical" evidence="8">
    <location>
        <begin position="250"/>
        <end position="271"/>
    </location>
</feature>
<evidence type="ECO:0000259" key="9">
    <source>
        <dbReference type="Pfam" id="PF00361"/>
    </source>
</evidence>
<feature type="transmembrane region" description="Helical" evidence="8">
    <location>
        <begin position="38"/>
        <end position="60"/>
    </location>
</feature>
<keyword evidence="3 7" id="KW-0812">Transmembrane</keyword>
<dbReference type="EMBL" id="JACHJH010000003">
    <property type="protein sequence ID" value="MBB4893615.1"/>
    <property type="molecule type" value="Genomic_DNA"/>
</dbReference>
<sequence length="497" mass="49936">MTHALTTALLTAPVAGPLLASAAYAARRRPARAAGGPAAWLGLLSPLTILLCGAALAVTVPAHGAATAYGRMLRADALSVWMLLAIGAVATLACAASPGYLAREDADPPTVRRYHVLVHAFLAAMSAAVLAANLGVLWTAIEATTILTAFLVGHRRTRACVEAAWKYVVICSAGIALAFLGTVLLYYAARQAGISEASALDWPALAARADRLDPAVVRLGTGLVVLGFGAKAGLAPLHAWLPDAYGQAPAPVAALMSGVLSSVAFTGLLRYKVIADAALGSGYTRVLLAGLALLTLALAAALLLGQRDHQRMLAYSSMEHMALIALGAAVGTPLAAVAVLLHILGHGLAKTVAFCASGHIVRLRGTSRIGRVRGLLAEAPALGTAFALAVIALLGLPPFALFAAELGLARAGFAAGPYCAAALAAALALVLTSFAALGIRTARMLLGPPPGGRPPVRLGAVAGLPLAAGLLGCAALGTATGPLTRLLTAAAAIIGGH</sequence>
<organism evidence="10 11">
    <name type="scientific">Streptomyces olivoverticillatus</name>
    <dbReference type="NCBI Taxonomy" id="66427"/>
    <lineage>
        <taxon>Bacteria</taxon>
        <taxon>Bacillati</taxon>
        <taxon>Actinomycetota</taxon>
        <taxon>Actinomycetes</taxon>
        <taxon>Kitasatosporales</taxon>
        <taxon>Streptomycetaceae</taxon>
        <taxon>Streptomyces</taxon>
    </lineage>
</organism>
<feature type="transmembrane region" description="Helical" evidence="8">
    <location>
        <begin position="458"/>
        <end position="477"/>
    </location>
</feature>
<dbReference type="PANTHER" id="PTHR42682:SF5">
    <property type="entry name" value="HYDROGENASE-4 COMPONENT F"/>
    <property type="match status" value="1"/>
</dbReference>
<proteinExistence type="predicted"/>
<evidence type="ECO:0000256" key="1">
    <source>
        <dbReference type="ARBA" id="ARBA00004651"/>
    </source>
</evidence>
<dbReference type="GO" id="GO:0008137">
    <property type="term" value="F:NADH dehydrogenase (ubiquinone) activity"/>
    <property type="evidence" value="ECO:0007669"/>
    <property type="project" value="InterPro"/>
</dbReference>
<keyword evidence="4 8" id="KW-1133">Transmembrane helix</keyword>
<feature type="transmembrane region" description="Helical" evidence="8">
    <location>
        <begin position="164"/>
        <end position="189"/>
    </location>
</feature>
<dbReference type="PRINTS" id="PR01437">
    <property type="entry name" value="NUOXDRDTASE4"/>
</dbReference>
<feature type="transmembrane region" description="Helical" evidence="8">
    <location>
        <begin position="381"/>
        <end position="403"/>
    </location>
</feature>
<protein>
    <submittedName>
        <fullName evidence="10">Hydrogenase-4 component F</fullName>
        <ecNumber evidence="10">1.-.-.-</ecNumber>
    </submittedName>
</protein>
<dbReference type="GO" id="GO:0005886">
    <property type="term" value="C:plasma membrane"/>
    <property type="evidence" value="ECO:0007669"/>
    <property type="project" value="UniProtKB-SubCell"/>
</dbReference>